<dbReference type="InterPro" id="IPR032675">
    <property type="entry name" value="LRR_dom_sf"/>
</dbReference>
<organism evidence="1 2">
    <name type="scientific">Schizophyllum amplum</name>
    <dbReference type="NCBI Taxonomy" id="97359"/>
    <lineage>
        <taxon>Eukaryota</taxon>
        <taxon>Fungi</taxon>
        <taxon>Dikarya</taxon>
        <taxon>Basidiomycota</taxon>
        <taxon>Agaricomycotina</taxon>
        <taxon>Agaricomycetes</taxon>
        <taxon>Agaricomycetidae</taxon>
        <taxon>Agaricales</taxon>
        <taxon>Schizophyllaceae</taxon>
        <taxon>Schizophyllum</taxon>
    </lineage>
</organism>
<evidence type="ECO:0000313" key="1">
    <source>
        <dbReference type="EMBL" id="TRM69175.1"/>
    </source>
</evidence>
<dbReference type="Proteomes" id="UP000320762">
    <property type="component" value="Unassembled WGS sequence"/>
</dbReference>
<protein>
    <recommendedName>
        <fullName evidence="3">F-box domain-containing protein</fullName>
    </recommendedName>
</protein>
<name>A0A550CWK5_9AGAR</name>
<reference evidence="1 2" key="1">
    <citation type="journal article" date="2019" name="New Phytol.">
        <title>Comparative genomics reveals unique wood-decay strategies and fruiting body development in the Schizophyllaceae.</title>
        <authorList>
            <person name="Almasi E."/>
            <person name="Sahu N."/>
            <person name="Krizsan K."/>
            <person name="Balint B."/>
            <person name="Kovacs G.M."/>
            <person name="Kiss B."/>
            <person name="Cseklye J."/>
            <person name="Drula E."/>
            <person name="Henrissat B."/>
            <person name="Nagy I."/>
            <person name="Chovatia M."/>
            <person name="Adam C."/>
            <person name="LaButti K."/>
            <person name="Lipzen A."/>
            <person name="Riley R."/>
            <person name="Grigoriev I.V."/>
            <person name="Nagy L.G."/>
        </authorList>
    </citation>
    <scope>NUCLEOTIDE SEQUENCE [LARGE SCALE GENOMIC DNA]</scope>
    <source>
        <strain evidence="1 2">NL-1724</strain>
    </source>
</reference>
<gene>
    <name evidence="1" type="ORF">BD626DRAFT_473192</name>
</gene>
<sequence length="159" mass="17686">MPCWPAVSTITLFPRLEEVRLENGAVPLLDYISAPSLSSVMLRGSREEEVEERQALSVLSKFAYRQDGCPRLRSLALLSVAWDGFTTENAVACLRHLPSLEHLHIAKIALFEENGHHMGHPLDIPFARALTRDPATPASLELLPRLTSLILCIDEPKPL</sequence>
<proteinExistence type="predicted"/>
<accession>A0A550CWK5</accession>
<evidence type="ECO:0008006" key="3">
    <source>
        <dbReference type="Google" id="ProtNLM"/>
    </source>
</evidence>
<dbReference type="EMBL" id="VDMD01000001">
    <property type="protein sequence ID" value="TRM69175.1"/>
    <property type="molecule type" value="Genomic_DNA"/>
</dbReference>
<dbReference type="Gene3D" id="3.80.10.10">
    <property type="entry name" value="Ribonuclease Inhibitor"/>
    <property type="match status" value="1"/>
</dbReference>
<dbReference type="AlphaFoldDB" id="A0A550CWK5"/>
<keyword evidence="2" id="KW-1185">Reference proteome</keyword>
<comment type="caution">
    <text evidence="1">The sequence shown here is derived from an EMBL/GenBank/DDBJ whole genome shotgun (WGS) entry which is preliminary data.</text>
</comment>
<evidence type="ECO:0000313" key="2">
    <source>
        <dbReference type="Proteomes" id="UP000320762"/>
    </source>
</evidence>